<organism evidence="1 2">
    <name type="scientific">Paracoccus benzoatiresistens</name>
    <dbReference type="NCBI Taxonomy" id="2997341"/>
    <lineage>
        <taxon>Bacteria</taxon>
        <taxon>Pseudomonadati</taxon>
        <taxon>Pseudomonadota</taxon>
        <taxon>Alphaproteobacteria</taxon>
        <taxon>Rhodobacterales</taxon>
        <taxon>Paracoccaceae</taxon>
        <taxon>Paracoccus</taxon>
    </lineage>
</organism>
<gene>
    <name evidence="1" type="ORF">OU682_21995</name>
</gene>
<dbReference type="EMBL" id="JAPTYD010000080">
    <property type="protein sequence ID" value="MCZ0964249.1"/>
    <property type="molecule type" value="Genomic_DNA"/>
</dbReference>
<sequence>MKAGTAAWTDLMTAGTEMVATGARATEMMLASSSVIGARMTIMSRAACHPAEGDYAEIGDMMMEKAVAAAKVNQALVEQWSAVLIDTSEQAQHLRQLMLGGRPLHADDILELAERWTAHGMRMLTRTMDAGGLALAPVHQQATANARRLSEQVS</sequence>
<accession>A0ABT4JAV0</accession>
<protein>
    <recommendedName>
        <fullName evidence="3">Phasin family protein</fullName>
    </recommendedName>
</protein>
<dbReference type="Proteomes" id="UP001149822">
    <property type="component" value="Unassembled WGS sequence"/>
</dbReference>
<dbReference type="RefSeq" id="WP_268944343.1">
    <property type="nucleotide sequence ID" value="NZ_JAPTYD010000080.1"/>
</dbReference>
<evidence type="ECO:0000313" key="2">
    <source>
        <dbReference type="Proteomes" id="UP001149822"/>
    </source>
</evidence>
<comment type="caution">
    <text evidence="1">The sequence shown here is derived from an EMBL/GenBank/DDBJ whole genome shotgun (WGS) entry which is preliminary data.</text>
</comment>
<proteinExistence type="predicted"/>
<evidence type="ECO:0000313" key="1">
    <source>
        <dbReference type="EMBL" id="MCZ0964249.1"/>
    </source>
</evidence>
<keyword evidence="2" id="KW-1185">Reference proteome</keyword>
<evidence type="ECO:0008006" key="3">
    <source>
        <dbReference type="Google" id="ProtNLM"/>
    </source>
</evidence>
<reference evidence="1" key="1">
    <citation type="submission" date="2022-12" db="EMBL/GenBank/DDBJ databases">
        <title>Paracoccus sp. EF6 isolated from a lake water.</title>
        <authorList>
            <person name="Liu H."/>
        </authorList>
    </citation>
    <scope>NUCLEOTIDE SEQUENCE</scope>
    <source>
        <strain evidence="1">EF6</strain>
    </source>
</reference>
<name>A0ABT4JAV0_9RHOB</name>